<dbReference type="EMBL" id="CP117826">
    <property type="protein sequence ID" value="XCC62992.1"/>
    <property type="molecule type" value="Genomic_DNA"/>
</dbReference>
<dbReference type="EC" id="2.3.1.234" evidence="2"/>
<dbReference type="GO" id="GO:0005829">
    <property type="term" value="C:cytosol"/>
    <property type="evidence" value="ECO:0007669"/>
    <property type="project" value="TreeGrafter"/>
</dbReference>
<dbReference type="CDD" id="cd24032">
    <property type="entry name" value="ASKHA_NBD_TsaB"/>
    <property type="match status" value="1"/>
</dbReference>
<keyword evidence="2" id="KW-0012">Acyltransferase</keyword>
<dbReference type="InterPro" id="IPR043129">
    <property type="entry name" value="ATPase_NBD"/>
</dbReference>
<dbReference type="PANTHER" id="PTHR11735">
    <property type="entry name" value="TRNA N6-ADENOSINE THREONYLCARBAMOYLTRANSFERASE"/>
    <property type="match status" value="1"/>
</dbReference>
<name>A0AAU8AAZ7_9FIRM</name>
<gene>
    <name evidence="2" type="primary">tsaB</name>
    <name evidence="2" type="ORF">PUP29_03495</name>
</gene>
<dbReference type="PANTHER" id="PTHR11735:SF11">
    <property type="entry name" value="TRNA THREONYLCARBAMOYLADENOSINE BIOSYNTHESIS PROTEIN TSAB"/>
    <property type="match status" value="1"/>
</dbReference>
<dbReference type="GO" id="GO:0061711">
    <property type="term" value="F:tRNA N(6)-L-threonylcarbamoyladenine synthase activity"/>
    <property type="evidence" value="ECO:0007669"/>
    <property type="project" value="UniProtKB-EC"/>
</dbReference>
<dbReference type="Gene3D" id="3.30.420.40">
    <property type="match status" value="2"/>
</dbReference>
<accession>A0AAU8AAZ7</accession>
<dbReference type="SUPFAM" id="SSF53067">
    <property type="entry name" value="Actin-like ATPase domain"/>
    <property type="match status" value="2"/>
</dbReference>
<dbReference type="Pfam" id="PF00814">
    <property type="entry name" value="TsaD"/>
    <property type="match status" value="1"/>
</dbReference>
<evidence type="ECO:0000259" key="1">
    <source>
        <dbReference type="Pfam" id="PF00814"/>
    </source>
</evidence>
<protein>
    <submittedName>
        <fullName evidence="2">tRNA (Adenosine(37)-N6)-threonylcarbamoyltransferase complex dimerization subunit type 1 TsaB</fullName>
        <ecNumber evidence="2">2.3.1.234</ecNumber>
    </submittedName>
</protein>
<sequence length="224" mass="23921">MRLLGIDTTGNTLSAAVMENGRVLSEFYIDAGKKHSETLMPAVDGALRAAGYGAADMDAFAVACGPGSFTGIRIGTAACAAMAHGAGKPVIAVNTLEALIENAGAEERPVCAAMDARRGEVYTMTKHNGRVLVAERAVPLTVLLDQLLPEGPVVFVGDAAERFREEIAAHRPDSVFLPQQFLLQHASSVCAAAEKIYVQGGLLKYDELEPHYLRESQAERLKKR</sequence>
<dbReference type="NCBIfam" id="TIGR03725">
    <property type="entry name" value="T6A_YeaZ"/>
    <property type="match status" value="1"/>
</dbReference>
<dbReference type="AlphaFoldDB" id="A0AAU8AAZ7"/>
<keyword evidence="2" id="KW-0808">Transferase</keyword>
<feature type="domain" description="Gcp-like" evidence="1">
    <location>
        <begin position="31"/>
        <end position="174"/>
    </location>
</feature>
<dbReference type="GO" id="GO:0002949">
    <property type="term" value="P:tRNA threonylcarbamoyladenosine modification"/>
    <property type="evidence" value="ECO:0007669"/>
    <property type="project" value="InterPro"/>
</dbReference>
<dbReference type="RefSeq" id="WP_353423849.1">
    <property type="nucleotide sequence ID" value="NZ_CP117826.1"/>
</dbReference>
<dbReference type="InterPro" id="IPR000905">
    <property type="entry name" value="Gcp-like_dom"/>
</dbReference>
<reference evidence="2" key="1">
    <citation type="submission" date="2023-02" db="EMBL/GenBank/DDBJ databases">
        <title>Gut commensal Christensenella minuta modulates host metabolism via a new class of secondary bile acids.</title>
        <authorList>
            <person name="Liu C."/>
        </authorList>
    </citation>
    <scope>NUCLEOTIDE SEQUENCE</scope>
    <source>
        <strain evidence="2">CA70</strain>
    </source>
</reference>
<evidence type="ECO:0000313" key="2">
    <source>
        <dbReference type="EMBL" id="XCC62992.1"/>
    </source>
</evidence>
<dbReference type="InterPro" id="IPR022496">
    <property type="entry name" value="T6A_TsaB"/>
</dbReference>
<organism evidence="2">
    <name type="scientific">Christensenella massiliensis</name>
    <dbReference type="NCBI Taxonomy" id="1805714"/>
    <lineage>
        <taxon>Bacteria</taxon>
        <taxon>Bacillati</taxon>
        <taxon>Bacillota</taxon>
        <taxon>Clostridia</taxon>
        <taxon>Christensenellales</taxon>
        <taxon>Christensenellaceae</taxon>
        <taxon>Christensenella</taxon>
    </lineage>
</organism>
<proteinExistence type="predicted"/>